<organism evidence="2">
    <name type="scientific">marine sediment metagenome</name>
    <dbReference type="NCBI Taxonomy" id="412755"/>
    <lineage>
        <taxon>unclassified sequences</taxon>
        <taxon>metagenomes</taxon>
        <taxon>ecological metagenomes</taxon>
    </lineage>
</organism>
<gene>
    <name evidence="2" type="ORF">LCGC14_0748060</name>
</gene>
<protein>
    <recommendedName>
        <fullName evidence="1">Phage tail tape measure protein domain-containing protein</fullName>
    </recommendedName>
</protein>
<evidence type="ECO:0000259" key="1">
    <source>
        <dbReference type="Pfam" id="PF10145"/>
    </source>
</evidence>
<accession>A0A0F9QPM8</accession>
<dbReference type="NCBIfam" id="TIGR01760">
    <property type="entry name" value="tape_meas_TP901"/>
    <property type="match status" value="1"/>
</dbReference>
<dbReference type="EMBL" id="LAZR01001791">
    <property type="protein sequence ID" value="KKN38962.1"/>
    <property type="molecule type" value="Genomic_DNA"/>
</dbReference>
<feature type="non-terminal residue" evidence="2">
    <location>
        <position position="862"/>
    </location>
</feature>
<proteinExistence type="predicted"/>
<feature type="domain" description="Phage tail tape measure protein" evidence="1">
    <location>
        <begin position="311"/>
        <end position="458"/>
    </location>
</feature>
<dbReference type="InterPro" id="IPR010090">
    <property type="entry name" value="Phage_tape_meas"/>
</dbReference>
<sequence>MPTNAKQVEQDVRALTNALKAFSDATGGAASGYSVFQDVLKRLEGAGFLRTLNIASGDLESMTRLVRSLGNQFGVSKGKIDGMVASLEKLTDVQRLKFSAGTSTLQNVTRQPGTQTAFGDAVTDPAFQRNILGGARALESVNKALDRMNVGRARELQFEMQSINNVTEDSARGITRWTAEVNKQGQVVRRATIITNRYGKEIRTTSRQLRSFGAGIARDIVEVTKWSIAIAIVYAPLKKLTDLMQEATQIEAKLADVQVALVNSTTSLEQVWQQSATVARELGVSVEGVVDGYVLATRATANILNPSERAASTVAVLRDSMLLAKLAGIDQAVAMDTLVGALRQLQQPLTQGGELLDKWVAVSKAANVSIGTLAESFAITATAAGNVGITIDKLNGIIAAVAEVTTLSATESGNAVRAFISGFQKDRSERELTRFGVSVRAVNGELRSFTEIIEDIVARREVGLISDRELAKLSEIIGGGARRGPQVNAILENYGRVNELAAVSADANGDAAAALSIKMDTLQSAATNLNNAFTELARALGADAGFLDGAKDTAKVLTGVVDALTSVVQILGKATPAIIAFSVAFVALRHSARLQDLLGQNLAQFAGRIPIAGSFLQNQAINRGGAAGLQPIGSRLSGFFGKAGGGVGGAAIGLGAAALSGQPLGGSPRDLRRTGSTIGAGILGTVMAGGNPIGGIIGSAIVQATYSNFIDKETDLVGVFTRIFTDAFSNAGDDAGGGDSEIDRIAEREKELFELLGTVDVFGLFQVEDLGRLKAGIQAALGEHDLTPDEEAISNYAIAIAELASGEFAAGTITESFFQFIFGIGLSDEDKERISEIVAEMQLEGQEAAEQEAPEREGTPFA</sequence>
<comment type="caution">
    <text evidence="2">The sequence shown here is derived from an EMBL/GenBank/DDBJ whole genome shotgun (WGS) entry which is preliminary data.</text>
</comment>
<dbReference type="Pfam" id="PF10145">
    <property type="entry name" value="PhageMin_Tail"/>
    <property type="match status" value="1"/>
</dbReference>
<dbReference type="AlphaFoldDB" id="A0A0F9QPM8"/>
<name>A0A0F9QPM8_9ZZZZ</name>
<evidence type="ECO:0000313" key="2">
    <source>
        <dbReference type="EMBL" id="KKN38962.1"/>
    </source>
</evidence>
<reference evidence="2" key="1">
    <citation type="journal article" date="2015" name="Nature">
        <title>Complex archaea that bridge the gap between prokaryotes and eukaryotes.</title>
        <authorList>
            <person name="Spang A."/>
            <person name="Saw J.H."/>
            <person name="Jorgensen S.L."/>
            <person name="Zaremba-Niedzwiedzka K."/>
            <person name="Martijn J."/>
            <person name="Lind A.E."/>
            <person name="van Eijk R."/>
            <person name="Schleper C."/>
            <person name="Guy L."/>
            <person name="Ettema T.J."/>
        </authorList>
    </citation>
    <scope>NUCLEOTIDE SEQUENCE</scope>
</reference>